<proteinExistence type="predicted"/>
<name>A0A6L4WTV8_9BACT</name>
<dbReference type="Proteomes" id="UP000472839">
    <property type="component" value="Unassembled WGS sequence"/>
</dbReference>
<reference evidence="1 2" key="1">
    <citation type="submission" date="2019-10" db="EMBL/GenBank/DDBJ databases">
        <title>Poseidonibacter ostreae sp. nov., isolated from the gut of the Ostrea denselamellosa.</title>
        <authorList>
            <person name="Choi A."/>
        </authorList>
    </citation>
    <scope>NUCLEOTIDE SEQUENCE [LARGE SCALE GENOMIC DNA]</scope>
    <source>
        <strain evidence="1 2">SJOD-M-33</strain>
    </source>
</reference>
<evidence type="ECO:0000313" key="2">
    <source>
        <dbReference type="Proteomes" id="UP000472839"/>
    </source>
</evidence>
<comment type="caution">
    <text evidence="1">The sequence shown here is derived from an EMBL/GenBank/DDBJ whole genome shotgun (WGS) entry which is preliminary data.</text>
</comment>
<dbReference type="AlphaFoldDB" id="A0A6L4WTV8"/>
<accession>A0A6L4WTV8</accession>
<dbReference type="EMBL" id="WFKK01000012">
    <property type="protein sequence ID" value="KAB7889558.1"/>
    <property type="molecule type" value="Genomic_DNA"/>
</dbReference>
<sequence>MKKLQKEKGSYRVVFINEQDEIDVERTERLDVLMNKAKLGILECKELERLGSTLGGNFTMDDLRNDVLDLVDYHEAQIKSVNGIGADYD</sequence>
<protein>
    <submittedName>
        <fullName evidence="1">Uncharacterized protein</fullName>
    </submittedName>
</protein>
<evidence type="ECO:0000313" key="1">
    <source>
        <dbReference type="EMBL" id="KAB7889558.1"/>
    </source>
</evidence>
<organism evidence="1 2">
    <name type="scientific">Poseidonibacter ostreae</name>
    <dbReference type="NCBI Taxonomy" id="2654171"/>
    <lineage>
        <taxon>Bacteria</taxon>
        <taxon>Pseudomonadati</taxon>
        <taxon>Campylobacterota</taxon>
        <taxon>Epsilonproteobacteria</taxon>
        <taxon>Campylobacterales</taxon>
        <taxon>Arcobacteraceae</taxon>
        <taxon>Poseidonibacter</taxon>
    </lineage>
</organism>
<gene>
    <name evidence="1" type="ORF">GBG19_05745</name>
</gene>
<dbReference type="RefSeq" id="WP_152279722.1">
    <property type="nucleotide sequence ID" value="NZ_WFKK01000012.1"/>
</dbReference>